<protein>
    <recommendedName>
        <fullName evidence="3">Galectin</fullName>
    </recommendedName>
</protein>
<dbReference type="Proteomes" id="UP000002852">
    <property type="component" value="Unassembled WGS sequence"/>
</dbReference>
<reference evidence="5" key="4">
    <citation type="submission" date="2025-09" db="UniProtKB">
        <authorList>
            <consortium name="Ensembl"/>
        </authorList>
    </citation>
    <scope>IDENTIFICATION</scope>
    <source>
        <strain evidence="5">JP 163 A</strain>
    </source>
</reference>
<feature type="domain" description="Galectin" evidence="4">
    <location>
        <begin position="44"/>
        <end position="173"/>
    </location>
</feature>
<evidence type="ECO:0000256" key="2">
    <source>
        <dbReference type="ARBA" id="ARBA00022734"/>
    </source>
</evidence>
<dbReference type="InterPro" id="IPR013320">
    <property type="entry name" value="ConA-like_dom_sf"/>
</dbReference>
<dbReference type="AlphaFoldDB" id="M4ABL8"/>
<dbReference type="Ensembl" id="ENSXMAT00000011878.2">
    <property type="protein sequence ID" value="ENSXMAP00000011862.2"/>
    <property type="gene ID" value="ENSXMAG00000011845.2"/>
</dbReference>
<dbReference type="SUPFAM" id="SSF49899">
    <property type="entry name" value="Concanavalin A-like lectins/glucanases"/>
    <property type="match status" value="1"/>
</dbReference>
<proteinExistence type="predicted"/>
<keyword evidence="2 3" id="KW-0430">Lectin</keyword>
<dbReference type="InParanoid" id="M4ABL8"/>
<name>M4ABL8_XIPMA</name>
<reference evidence="5" key="3">
    <citation type="submission" date="2025-08" db="UniProtKB">
        <authorList>
            <consortium name="Ensembl"/>
        </authorList>
    </citation>
    <scope>IDENTIFICATION</scope>
    <source>
        <strain evidence="5">JP 163 A</strain>
    </source>
</reference>
<dbReference type="Pfam" id="PF00337">
    <property type="entry name" value="Gal-bind_lectin"/>
    <property type="match status" value="1"/>
</dbReference>
<evidence type="ECO:0000313" key="5">
    <source>
        <dbReference type="Ensembl" id="ENSXMAP00000011862.2"/>
    </source>
</evidence>
<dbReference type="GeneTree" id="ENSGT00940000155337"/>
<reference evidence="6" key="2">
    <citation type="journal article" date="2013" name="Nat. Genet.">
        <title>The genome of the platyfish, Xiphophorus maculatus, provides insights into evolutionary adaptation and several complex traits.</title>
        <authorList>
            <person name="Schartl M."/>
            <person name="Walter R.B."/>
            <person name="Shen Y."/>
            <person name="Garcia T."/>
            <person name="Catchen J."/>
            <person name="Amores A."/>
            <person name="Braasch I."/>
            <person name="Chalopin D."/>
            <person name="Volff J.N."/>
            <person name="Lesch K.P."/>
            <person name="Bisazza A."/>
            <person name="Minx P."/>
            <person name="Hillier L."/>
            <person name="Wilson R.K."/>
            <person name="Fuerstenberg S."/>
            <person name="Boore J."/>
            <person name="Searle S."/>
            <person name="Postlethwait J.H."/>
            <person name="Warren W.C."/>
        </authorList>
    </citation>
    <scope>NUCLEOTIDE SEQUENCE [LARGE SCALE GENOMIC DNA]</scope>
    <source>
        <strain evidence="6">JP 163 A</strain>
    </source>
</reference>
<dbReference type="GO" id="GO:0030246">
    <property type="term" value="F:carbohydrate binding"/>
    <property type="evidence" value="ECO:0007669"/>
    <property type="project" value="UniProtKB-UniRule"/>
</dbReference>
<evidence type="ECO:0000256" key="3">
    <source>
        <dbReference type="RuleBase" id="RU102079"/>
    </source>
</evidence>
<evidence type="ECO:0000259" key="4">
    <source>
        <dbReference type="PROSITE" id="PS51304"/>
    </source>
</evidence>
<dbReference type="PROSITE" id="PS51304">
    <property type="entry name" value="GALECTIN"/>
    <property type="match status" value="1"/>
</dbReference>
<evidence type="ECO:0000256" key="1">
    <source>
        <dbReference type="ARBA" id="ARBA00003397"/>
    </source>
</evidence>
<accession>M4ABL8</accession>
<comment type="function">
    <text evidence="1">Does not bind lactose, and may not bind carbohydrates.</text>
</comment>
<dbReference type="SMART" id="SM00908">
    <property type="entry name" value="Gal-bind_lectin"/>
    <property type="match status" value="1"/>
</dbReference>
<dbReference type="PANTHER" id="PTHR11346">
    <property type="entry name" value="GALECTIN"/>
    <property type="match status" value="1"/>
</dbReference>
<sequence>MAVQAAEKDGINMDGDHTLNDSLENPGLISPDKEDLSRLLTVPFSGRIRGGMRPGKKIIVMGIVDLEPHSFDVSLTCGRDSEKDDPPFDVALKLTASFGNRQFLRHARVSGKWTDEEASTAYFPFIPDQPFRVRASLLLVSQHKKRWSLRSARSFPNLEVRGSNTRTKDQDRI</sequence>
<dbReference type="Gene3D" id="2.60.120.200">
    <property type="match status" value="1"/>
</dbReference>
<organism evidence="5 6">
    <name type="scientific">Xiphophorus maculatus</name>
    <name type="common">Southern platyfish</name>
    <name type="synonym">Platypoecilus maculatus</name>
    <dbReference type="NCBI Taxonomy" id="8083"/>
    <lineage>
        <taxon>Eukaryota</taxon>
        <taxon>Metazoa</taxon>
        <taxon>Chordata</taxon>
        <taxon>Craniata</taxon>
        <taxon>Vertebrata</taxon>
        <taxon>Euteleostomi</taxon>
        <taxon>Actinopterygii</taxon>
        <taxon>Neopterygii</taxon>
        <taxon>Teleostei</taxon>
        <taxon>Neoteleostei</taxon>
        <taxon>Acanthomorphata</taxon>
        <taxon>Ovalentaria</taxon>
        <taxon>Atherinomorphae</taxon>
        <taxon>Cyprinodontiformes</taxon>
        <taxon>Poeciliidae</taxon>
        <taxon>Poeciliinae</taxon>
        <taxon>Xiphophorus</taxon>
    </lineage>
</organism>
<dbReference type="FunCoup" id="M4ABL8">
    <property type="interactions" value="292"/>
</dbReference>
<evidence type="ECO:0000313" key="6">
    <source>
        <dbReference type="Proteomes" id="UP000002852"/>
    </source>
</evidence>
<dbReference type="eggNOG" id="KOG3587">
    <property type="taxonomic scope" value="Eukaryota"/>
</dbReference>
<dbReference type="HOGENOM" id="CLU_037794_2_1_1"/>
<keyword evidence="6" id="KW-1185">Reference proteome</keyword>
<dbReference type="InterPro" id="IPR044156">
    <property type="entry name" value="Galectin-like"/>
</dbReference>
<dbReference type="InterPro" id="IPR001079">
    <property type="entry name" value="Galectin_CRD"/>
</dbReference>
<dbReference type="PANTHER" id="PTHR11346:SF98">
    <property type="entry name" value="GALECTIN-RELATED PROTEIN"/>
    <property type="match status" value="1"/>
</dbReference>
<reference evidence="6" key="1">
    <citation type="submission" date="2012-01" db="EMBL/GenBank/DDBJ databases">
        <authorList>
            <person name="Walter R."/>
            <person name="Schartl M."/>
            <person name="Warren W."/>
        </authorList>
    </citation>
    <scope>NUCLEOTIDE SEQUENCE [LARGE SCALE GENOMIC DNA]</scope>
    <source>
        <strain evidence="6">JP 163 A</strain>
    </source>
</reference>